<dbReference type="Proteomes" id="UP000179252">
    <property type="component" value="Unassembled WGS sequence"/>
</dbReference>
<name>A0A1F5FXX1_9BACT</name>
<dbReference type="PROSITE" id="PS00936">
    <property type="entry name" value="RIBOSOMAL_L35"/>
    <property type="match status" value="1"/>
</dbReference>
<dbReference type="InterPro" id="IPR018265">
    <property type="entry name" value="Ribosomal_bL35_CS"/>
</dbReference>
<dbReference type="EMBL" id="MFAU01000021">
    <property type="protein sequence ID" value="OGD84478.1"/>
    <property type="molecule type" value="Genomic_DNA"/>
</dbReference>
<evidence type="ECO:0000256" key="1">
    <source>
        <dbReference type="ARBA" id="ARBA00006598"/>
    </source>
</evidence>
<dbReference type="InterPro" id="IPR021137">
    <property type="entry name" value="Ribosomal_bL35-like"/>
</dbReference>
<evidence type="ECO:0000256" key="4">
    <source>
        <dbReference type="ARBA" id="ARBA00071664"/>
    </source>
</evidence>
<dbReference type="AlphaFoldDB" id="A0A1F5FXX1"/>
<protein>
    <recommendedName>
        <fullName evidence="4 5">Large ribosomal subunit protein bL35</fullName>
    </recommendedName>
</protein>
<dbReference type="Gene3D" id="4.10.410.60">
    <property type="match status" value="1"/>
</dbReference>
<evidence type="ECO:0000256" key="5">
    <source>
        <dbReference type="HAMAP-Rule" id="MF_00514"/>
    </source>
</evidence>
<dbReference type="InterPro" id="IPR037229">
    <property type="entry name" value="Ribosomal_bL35_sf"/>
</dbReference>
<gene>
    <name evidence="5" type="primary">rpmI</name>
    <name evidence="7" type="ORF">A2165_03485</name>
</gene>
<comment type="similarity">
    <text evidence="1 5 6">Belongs to the bacterial ribosomal protein bL35 family.</text>
</comment>
<dbReference type="InterPro" id="IPR001706">
    <property type="entry name" value="Ribosomal_bL35"/>
</dbReference>
<keyword evidence="3 5" id="KW-0687">Ribonucleoprotein</keyword>
<reference evidence="7 8" key="1">
    <citation type="journal article" date="2016" name="Nat. Commun.">
        <title>Thousands of microbial genomes shed light on interconnected biogeochemical processes in an aquifer system.</title>
        <authorList>
            <person name="Anantharaman K."/>
            <person name="Brown C.T."/>
            <person name="Hug L.A."/>
            <person name="Sharon I."/>
            <person name="Castelle C.J."/>
            <person name="Probst A.J."/>
            <person name="Thomas B.C."/>
            <person name="Singh A."/>
            <person name="Wilkins M.J."/>
            <person name="Karaoz U."/>
            <person name="Brodie E.L."/>
            <person name="Williams K.H."/>
            <person name="Hubbard S.S."/>
            <person name="Banfield J.F."/>
        </authorList>
    </citation>
    <scope>NUCLEOTIDE SEQUENCE [LARGE SCALE GENOMIC DNA]</scope>
</reference>
<dbReference type="GO" id="GO:0003735">
    <property type="term" value="F:structural constituent of ribosome"/>
    <property type="evidence" value="ECO:0007669"/>
    <property type="project" value="InterPro"/>
</dbReference>
<evidence type="ECO:0000256" key="6">
    <source>
        <dbReference type="RuleBase" id="RU000568"/>
    </source>
</evidence>
<dbReference type="HAMAP" id="MF_00514">
    <property type="entry name" value="Ribosomal_bL35"/>
    <property type="match status" value="1"/>
</dbReference>
<accession>A0A1F5FXX1</accession>
<dbReference type="PANTHER" id="PTHR33343">
    <property type="entry name" value="54S RIBOSOMAL PROTEIN BL35M"/>
    <property type="match status" value="1"/>
</dbReference>
<dbReference type="NCBIfam" id="TIGR00001">
    <property type="entry name" value="rpmI_bact"/>
    <property type="match status" value="1"/>
</dbReference>
<dbReference type="SUPFAM" id="SSF143034">
    <property type="entry name" value="L35p-like"/>
    <property type="match status" value="1"/>
</dbReference>
<sequence>MKQKTKKSAAKRFRITPKGKILRMRQMASHLKIAKSRSARTRYKQKAFVSKAEIKNIEKLLPYNQ</sequence>
<evidence type="ECO:0000313" key="8">
    <source>
        <dbReference type="Proteomes" id="UP000179252"/>
    </source>
</evidence>
<dbReference type="Pfam" id="PF01632">
    <property type="entry name" value="Ribosomal_L35p"/>
    <property type="match status" value="1"/>
</dbReference>
<comment type="caution">
    <text evidence="7">The sequence shown here is derived from an EMBL/GenBank/DDBJ whole genome shotgun (WGS) entry which is preliminary data.</text>
</comment>
<keyword evidence="2 5" id="KW-0689">Ribosomal protein</keyword>
<evidence type="ECO:0000313" key="7">
    <source>
        <dbReference type="EMBL" id="OGD84478.1"/>
    </source>
</evidence>
<organism evidence="7 8">
    <name type="scientific">Candidatus Curtissbacteria bacterium RBG_13_40_7</name>
    <dbReference type="NCBI Taxonomy" id="1797706"/>
    <lineage>
        <taxon>Bacteria</taxon>
        <taxon>Candidatus Curtissiibacteriota</taxon>
    </lineage>
</organism>
<dbReference type="PANTHER" id="PTHR33343:SF1">
    <property type="entry name" value="LARGE RIBOSOMAL SUBUNIT PROTEIN BL35M"/>
    <property type="match status" value="1"/>
</dbReference>
<dbReference type="FunFam" id="4.10.410.60:FF:000001">
    <property type="entry name" value="50S ribosomal protein L35"/>
    <property type="match status" value="1"/>
</dbReference>
<evidence type="ECO:0000256" key="3">
    <source>
        <dbReference type="ARBA" id="ARBA00023274"/>
    </source>
</evidence>
<evidence type="ECO:0000256" key="2">
    <source>
        <dbReference type="ARBA" id="ARBA00022980"/>
    </source>
</evidence>
<dbReference type="PRINTS" id="PR00064">
    <property type="entry name" value="RIBOSOMALL35"/>
</dbReference>
<dbReference type="GO" id="GO:0006412">
    <property type="term" value="P:translation"/>
    <property type="evidence" value="ECO:0007669"/>
    <property type="project" value="UniProtKB-UniRule"/>
</dbReference>
<dbReference type="GO" id="GO:0015934">
    <property type="term" value="C:large ribosomal subunit"/>
    <property type="evidence" value="ECO:0007669"/>
    <property type="project" value="TreeGrafter"/>
</dbReference>
<proteinExistence type="inferred from homology"/>